<evidence type="ECO:0000313" key="2">
    <source>
        <dbReference type="Proteomes" id="UP000240903"/>
    </source>
</evidence>
<accession>A0A2K9VHK4</accession>
<reference evidence="2" key="1">
    <citation type="submission" date="2018-01" db="EMBL/GenBank/DDBJ databases">
        <title>Pseudomonas phages infecting Pseudomonas sp. isolated from Prunus avium.</title>
        <authorList>
            <person name="Colberg O."/>
            <person name="Carstens A.B."/>
            <person name="Kot W."/>
            <person name="Hansen L.H."/>
        </authorList>
    </citation>
    <scope>NUCLEOTIDE SEQUENCE [LARGE SCALE GENOMIC DNA]</scope>
</reference>
<keyword evidence="2" id="KW-1185">Reference proteome</keyword>
<sequence>MSNANRIHLLSLAAGTLGHIANEYNNDDARSALKAVLADITSLTESGAVKLTGEVNVGPEKPSSYKNDEVRATAGPEPELSVKTPCGCGDPSCALIDVILGNRSDFTIESLLVSFKQDFNSSEVATIVIDAIERVQQGVQSGELKPSLESAKRLIELAEEGKKFDAEVRASKGPQFHVVRSTADFESLLNEIFGKKGQ</sequence>
<organism evidence="1 2">
    <name type="scientific">Pseudomonas phage Littlefix</name>
    <dbReference type="NCBI Taxonomy" id="2079289"/>
    <lineage>
        <taxon>Viruses</taxon>
        <taxon>Duplodnaviria</taxon>
        <taxon>Heunggongvirae</taxon>
        <taxon>Uroviricota</taxon>
        <taxon>Caudoviricetes</taxon>
        <taxon>Schitoviridae</taxon>
        <taxon>Littlefixvirus</taxon>
        <taxon>Littlefixvirus littlefix</taxon>
    </lineage>
</organism>
<gene>
    <name evidence="1" type="ORF">PsPhLittlefix_gp09</name>
</gene>
<proteinExistence type="predicted"/>
<dbReference type="Proteomes" id="UP000240903">
    <property type="component" value="Segment"/>
</dbReference>
<name>A0A2K9VHK4_9CAUD</name>
<protein>
    <submittedName>
        <fullName evidence="1">Uncharacterized protein</fullName>
    </submittedName>
</protein>
<evidence type="ECO:0000313" key="1">
    <source>
        <dbReference type="EMBL" id="AUV61824.1"/>
    </source>
</evidence>
<dbReference type="EMBL" id="MG775260">
    <property type="protein sequence ID" value="AUV61824.1"/>
    <property type="molecule type" value="Genomic_DNA"/>
</dbReference>